<keyword evidence="4" id="KW-0862">Zinc</keyword>
<evidence type="ECO:0000313" key="6">
    <source>
        <dbReference type="EMBL" id="BAM92962.1"/>
    </source>
</evidence>
<comment type="similarity">
    <text evidence="1">Belongs to the metallo-beta-lactamase superfamily.</text>
</comment>
<dbReference type="GO" id="GO:0016787">
    <property type="term" value="F:hydrolase activity"/>
    <property type="evidence" value="ECO:0007669"/>
    <property type="project" value="UniProtKB-KW"/>
</dbReference>
<dbReference type="PANTHER" id="PTHR42978:SF3">
    <property type="entry name" value="BLR3078 PROTEIN"/>
    <property type="match status" value="1"/>
</dbReference>
<evidence type="ECO:0000259" key="5">
    <source>
        <dbReference type="SMART" id="SM00849"/>
    </source>
</evidence>
<dbReference type="KEGG" id="aol:S58_69970"/>
<evidence type="ECO:0000256" key="3">
    <source>
        <dbReference type="ARBA" id="ARBA00022801"/>
    </source>
</evidence>
<dbReference type="eggNOG" id="COG0491">
    <property type="taxonomic scope" value="Bacteria"/>
</dbReference>
<gene>
    <name evidence="6" type="ORF">S58_69970</name>
</gene>
<dbReference type="Pfam" id="PF00753">
    <property type="entry name" value="Lactamase_B"/>
    <property type="match status" value="1"/>
</dbReference>
<dbReference type="GeneID" id="301820664"/>
<keyword evidence="2" id="KW-0479">Metal-binding</keyword>
<evidence type="ECO:0000256" key="4">
    <source>
        <dbReference type="ARBA" id="ARBA00022833"/>
    </source>
</evidence>
<proteinExistence type="inferred from homology"/>
<dbReference type="RefSeq" id="WP_015670036.1">
    <property type="nucleotide sequence ID" value="NC_020453.1"/>
</dbReference>
<evidence type="ECO:0000313" key="7">
    <source>
        <dbReference type="Proteomes" id="UP000011841"/>
    </source>
</evidence>
<dbReference type="HOGENOM" id="CLU_030571_3_2_5"/>
<reference evidence="6 7" key="1">
    <citation type="journal article" date="2013" name="Appl. Environ. Microbiol.">
        <title>Genome analysis suggests that the soil oligotrophic bacterium Agromonas oligotrophica (Bradyrhizobium oligotrophicum) is a nitrogen-fixing symbiont of Aeschynomene indica.</title>
        <authorList>
            <person name="Okubo T."/>
            <person name="Fukushima S."/>
            <person name="Itakura M."/>
            <person name="Oshima K."/>
            <person name="Longtonglang A."/>
            <person name="Teaumroong N."/>
            <person name="Mitsui H."/>
            <person name="Hattori M."/>
            <person name="Hattori R."/>
            <person name="Hattori T."/>
            <person name="Minamisawa K."/>
        </authorList>
    </citation>
    <scope>NUCLEOTIDE SEQUENCE [LARGE SCALE GENOMIC DNA]</scope>
    <source>
        <strain evidence="6 7">S58</strain>
    </source>
</reference>
<evidence type="ECO:0000256" key="2">
    <source>
        <dbReference type="ARBA" id="ARBA00022723"/>
    </source>
</evidence>
<sequence>MSASAGDPATIDRLYVLDAGTAIAPDRSVYTPGKWHGEPVTLSCNAYLLQRRGEWMLWDTGIDEILAGAPEGRIIAHNIRGIVAKSITAQLAEIGLAPADVGTVLLSHAHFDHIGNASLFRDATWYIQRREHEAMFGKDYGAFGYTPSLYECLRQARVELMEGDVDLLGDGSVRVISTPGHTPGHCSLLVCLANTGPVLLSGDAAHDSYNLAHRCVPTMNASAELTLASMERLVATVNAERAQLWLNHDTAQSATLAYAPEYFD</sequence>
<dbReference type="STRING" id="1245469.S58_69970"/>
<feature type="domain" description="Metallo-beta-lactamase" evidence="5">
    <location>
        <begin position="43"/>
        <end position="248"/>
    </location>
</feature>
<dbReference type="GO" id="GO:0046872">
    <property type="term" value="F:metal ion binding"/>
    <property type="evidence" value="ECO:0007669"/>
    <property type="project" value="UniProtKB-KW"/>
</dbReference>
<name>M4ZGI4_9BRAD</name>
<dbReference type="PATRIC" id="fig|1245469.3.peg.7152"/>
<keyword evidence="7" id="KW-1185">Reference proteome</keyword>
<dbReference type="AlphaFoldDB" id="M4ZGI4"/>
<dbReference type="InterPro" id="IPR036866">
    <property type="entry name" value="RibonucZ/Hydroxyglut_hydro"/>
</dbReference>
<organism evidence="6 7">
    <name type="scientific">Bradyrhizobium oligotrophicum S58</name>
    <dbReference type="NCBI Taxonomy" id="1245469"/>
    <lineage>
        <taxon>Bacteria</taxon>
        <taxon>Pseudomonadati</taxon>
        <taxon>Pseudomonadota</taxon>
        <taxon>Alphaproteobacteria</taxon>
        <taxon>Hyphomicrobiales</taxon>
        <taxon>Nitrobacteraceae</taxon>
        <taxon>Bradyrhizobium</taxon>
    </lineage>
</organism>
<dbReference type="CDD" id="cd07729">
    <property type="entry name" value="AHL_lactonase_MBL-fold"/>
    <property type="match status" value="1"/>
</dbReference>
<dbReference type="PANTHER" id="PTHR42978">
    <property type="entry name" value="QUORUM-QUENCHING LACTONASE YTNP-RELATED-RELATED"/>
    <property type="match status" value="1"/>
</dbReference>
<dbReference type="SMART" id="SM00849">
    <property type="entry name" value="Lactamase_B"/>
    <property type="match status" value="1"/>
</dbReference>
<evidence type="ECO:0000256" key="1">
    <source>
        <dbReference type="ARBA" id="ARBA00007749"/>
    </source>
</evidence>
<dbReference type="Proteomes" id="UP000011841">
    <property type="component" value="Chromosome"/>
</dbReference>
<keyword evidence="3" id="KW-0378">Hydrolase</keyword>
<dbReference type="SUPFAM" id="SSF56281">
    <property type="entry name" value="Metallo-hydrolase/oxidoreductase"/>
    <property type="match status" value="1"/>
</dbReference>
<dbReference type="Gene3D" id="3.60.15.10">
    <property type="entry name" value="Ribonuclease Z/Hydroxyacylglutathione hydrolase-like"/>
    <property type="match status" value="1"/>
</dbReference>
<dbReference type="InterPro" id="IPR051013">
    <property type="entry name" value="MBL_superfamily_lactonases"/>
</dbReference>
<dbReference type="InterPro" id="IPR001279">
    <property type="entry name" value="Metallo-B-lactamas"/>
</dbReference>
<dbReference type="EMBL" id="AP012603">
    <property type="protein sequence ID" value="BAM92962.1"/>
    <property type="molecule type" value="Genomic_DNA"/>
</dbReference>
<dbReference type="OrthoDB" id="9773738at2"/>
<accession>M4ZGI4</accession>
<protein>
    <submittedName>
        <fullName evidence="6">AttM/AiiB family protein</fullName>
    </submittedName>
</protein>